<evidence type="ECO:0000313" key="1">
    <source>
        <dbReference type="EMBL" id="RAR01893.1"/>
    </source>
</evidence>
<keyword evidence="2" id="KW-1185">Reference proteome</keyword>
<dbReference type="AlphaFoldDB" id="A0A364MSF9"/>
<dbReference type="PANTHER" id="PTHR39244">
    <property type="entry name" value="NATTERIN-4"/>
    <property type="match status" value="1"/>
</dbReference>
<protein>
    <submittedName>
        <fullName evidence="1">Hemolytic lectin lslb</fullName>
    </submittedName>
</protein>
<dbReference type="Proteomes" id="UP000249619">
    <property type="component" value="Unassembled WGS sequence"/>
</dbReference>
<accession>A0A364MSF9</accession>
<dbReference type="GO" id="GO:0030246">
    <property type="term" value="F:carbohydrate binding"/>
    <property type="evidence" value="ECO:0007669"/>
    <property type="project" value="UniProtKB-KW"/>
</dbReference>
<gene>
    <name evidence="1" type="ORF">DDE83_008763</name>
</gene>
<reference evidence="2" key="1">
    <citation type="submission" date="2018-05" db="EMBL/GenBank/DDBJ databases">
        <title>Draft genome sequence of Stemphylium lycopersici strain CIDEFI 213.</title>
        <authorList>
            <person name="Medina R."/>
            <person name="Franco M.E.E."/>
            <person name="Lucentini C.G."/>
            <person name="Saparrat M.C.N."/>
            <person name="Balatti P.A."/>
        </authorList>
    </citation>
    <scope>NUCLEOTIDE SEQUENCE [LARGE SCALE GENOMIC DNA]</scope>
    <source>
        <strain evidence="2">CIDEFI 213</strain>
    </source>
</reference>
<evidence type="ECO:0000313" key="2">
    <source>
        <dbReference type="Proteomes" id="UP000249619"/>
    </source>
</evidence>
<proteinExistence type="predicted"/>
<sequence>MSSTLYVPHPNIRTRLVGVETKRVLFSHPRDKKALNHVDMAVTRYDDQYWYIKPGQDKYKGKFLVVSAYTERSIYINQRDQTWGDVGTTSAVGAYGDQFLDIIEQQQKGARTGQFRLHAPSANAVIFLRTHTEPWFGCVSGKTNYSDQYFAFELEPLDFVSIEYDFNSAEVLGVKPKTIFSEIVKNDSGSNQEKSVNIKEKSDQQFTFESEVGLQLEAPKAFKCKVPVLTNKGVELGGNEYHDMKWDTSNTTSQTWEATVKLRIPAGKSMRVTAAVTESIVQVPFVTTWKSPKSGKTATTKGMYKGVTGANLSTYYFPVEN</sequence>
<dbReference type="CDD" id="cd20242">
    <property type="entry name" value="PFM_aerolysin-like"/>
    <property type="match status" value="1"/>
</dbReference>
<keyword evidence="1" id="KW-0430">Lectin</keyword>
<comment type="caution">
    <text evidence="1">The sequence shown here is derived from an EMBL/GenBank/DDBJ whole genome shotgun (WGS) entry which is preliminary data.</text>
</comment>
<dbReference type="EMBL" id="QGDH01000243">
    <property type="protein sequence ID" value="RAR01893.1"/>
    <property type="molecule type" value="Genomic_DNA"/>
</dbReference>
<dbReference type="PANTHER" id="PTHR39244:SF5">
    <property type="entry name" value="NATTERIN-3-LIKE"/>
    <property type="match status" value="1"/>
</dbReference>
<dbReference type="SUPFAM" id="SSF56973">
    <property type="entry name" value="Aerolisin/ETX pore-forming domain"/>
    <property type="match status" value="1"/>
</dbReference>
<name>A0A364MSF9_STELY</name>
<dbReference type="InterPro" id="IPR053237">
    <property type="entry name" value="Natterin_C"/>
</dbReference>
<organism evidence="1 2">
    <name type="scientific">Stemphylium lycopersici</name>
    <name type="common">Tomato gray leaf spot disease fungus</name>
    <name type="synonym">Thyrospora lycopersici</name>
    <dbReference type="NCBI Taxonomy" id="183478"/>
    <lineage>
        <taxon>Eukaryota</taxon>
        <taxon>Fungi</taxon>
        <taxon>Dikarya</taxon>
        <taxon>Ascomycota</taxon>
        <taxon>Pezizomycotina</taxon>
        <taxon>Dothideomycetes</taxon>
        <taxon>Pleosporomycetidae</taxon>
        <taxon>Pleosporales</taxon>
        <taxon>Pleosporineae</taxon>
        <taxon>Pleosporaceae</taxon>
        <taxon>Stemphylium</taxon>
    </lineage>
</organism>
<dbReference type="Gene3D" id="2.80.10.50">
    <property type="match status" value="1"/>
</dbReference>
<dbReference type="Gene3D" id="2.170.15.10">
    <property type="entry name" value="Proaerolysin, chain A, domain 3"/>
    <property type="match status" value="1"/>
</dbReference>